<dbReference type="Proteomes" id="UP000053237">
    <property type="component" value="Unassembled WGS sequence"/>
</dbReference>
<evidence type="ECO:0000256" key="1">
    <source>
        <dbReference type="SAM" id="MobiDB-lite"/>
    </source>
</evidence>
<dbReference type="InterPro" id="IPR001054">
    <property type="entry name" value="A/G_cyclase"/>
</dbReference>
<keyword evidence="2" id="KW-0812">Transmembrane</keyword>
<dbReference type="EMBL" id="CAIX01000021">
    <property type="protein sequence ID" value="CCI41558.1"/>
    <property type="molecule type" value="Genomic_DNA"/>
</dbReference>
<feature type="transmembrane region" description="Helical" evidence="2">
    <location>
        <begin position="428"/>
        <end position="452"/>
    </location>
</feature>
<dbReference type="InterPro" id="IPR029787">
    <property type="entry name" value="Nucleotide_cyclase"/>
</dbReference>
<dbReference type="GO" id="GO:0009190">
    <property type="term" value="P:cyclic nucleotide biosynthetic process"/>
    <property type="evidence" value="ECO:0007669"/>
    <property type="project" value="InterPro"/>
</dbReference>
<dbReference type="Gene3D" id="3.30.70.1230">
    <property type="entry name" value="Nucleotide cyclase"/>
    <property type="match status" value="1"/>
</dbReference>
<keyword evidence="5" id="KW-1185">Reference proteome</keyword>
<feature type="region of interest" description="Disordered" evidence="1">
    <location>
        <begin position="66"/>
        <end position="100"/>
    </location>
</feature>
<feature type="transmembrane region" description="Helical" evidence="2">
    <location>
        <begin position="6"/>
        <end position="26"/>
    </location>
</feature>
<dbReference type="InterPro" id="IPR050697">
    <property type="entry name" value="Adenylyl/Guanylyl_Cyclase_3/4"/>
</dbReference>
<organism evidence="4 5">
    <name type="scientific">Albugo candida</name>
    <dbReference type="NCBI Taxonomy" id="65357"/>
    <lineage>
        <taxon>Eukaryota</taxon>
        <taxon>Sar</taxon>
        <taxon>Stramenopiles</taxon>
        <taxon>Oomycota</taxon>
        <taxon>Peronosporomycetes</taxon>
        <taxon>Albuginales</taxon>
        <taxon>Albuginaceae</taxon>
        <taxon>Albugo</taxon>
    </lineage>
</organism>
<protein>
    <recommendedName>
        <fullName evidence="3">Guanylate cyclase domain-containing protein</fullName>
    </recommendedName>
</protein>
<feature type="transmembrane region" description="Helical" evidence="2">
    <location>
        <begin position="190"/>
        <end position="215"/>
    </location>
</feature>
<evidence type="ECO:0000256" key="2">
    <source>
        <dbReference type="SAM" id="Phobius"/>
    </source>
</evidence>
<dbReference type="PANTHER" id="PTHR43081">
    <property type="entry name" value="ADENYLATE CYCLASE, TERMINAL-DIFFERENTIATION SPECIFIC-RELATED"/>
    <property type="match status" value="1"/>
</dbReference>
<dbReference type="OrthoDB" id="2021138at2759"/>
<dbReference type="GO" id="GO:0035556">
    <property type="term" value="P:intracellular signal transduction"/>
    <property type="evidence" value="ECO:0007669"/>
    <property type="project" value="InterPro"/>
</dbReference>
<feature type="transmembrane region" description="Helical" evidence="2">
    <location>
        <begin position="253"/>
        <end position="277"/>
    </location>
</feature>
<proteinExistence type="predicted"/>
<keyword evidence="2" id="KW-1133">Transmembrane helix</keyword>
<name>A0A024G4T2_9STRA</name>
<feature type="compositionally biased region" description="Basic residues" evidence="1">
    <location>
        <begin position="77"/>
        <end position="100"/>
    </location>
</feature>
<feature type="transmembrane region" description="Helical" evidence="2">
    <location>
        <begin position="298"/>
        <end position="323"/>
    </location>
</feature>
<evidence type="ECO:0000259" key="3">
    <source>
        <dbReference type="PROSITE" id="PS50125"/>
    </source>
</evidence>
<dbReference type="PANTHER" id="PTHR43081:SF1">
    <property type="entry name" value="ADENYLATE CYCLASE, TERMINAL-DIFFERENTIATION SPECIFIC"/>
    <property type="match status" value="1"/>
</dbReference>
<dbReference type="PROSITE" id="PS50125">
    <property type="entry name" value="GUANYLATE_CYCLASE_2"/>
    <property type="match status" value="1"/>
</dbReference>
<dbReference type="Pfam" id="PF00211">
    <property type="entry name" value="Guanylate_cyc"/>
    <property type="match status" value="1"/>
</dbReference>
<evidence type="ECO:0000313" key="5">
    <source>
        <dbReference type="Proteomes" id="UP000053237"/>
    </source>
</evidence>
<dbReference type="STRING" id="65357.A0A024G4T2"/>
<reference evidence="4 5" key="1">
    <citation type="submission" date="2012-05" db="EMBL/GenBank/DDBJ databases">
        <title>Recombination and specialization in a pathogen metapopulation.</title>
        <authorList>
            <person name="Gardiner A."/>
            <person name="Kemen E."/>
            <person name="Schultz-Larsen T."/>
            <person name="MacLean D."/>
            <person name="Van Oosterhout C."/>
            <person name="Jones J.D.G."/>
        </authorList>
    </citation>
    <scope>NUCLEOTIDE SEQUENCE [LARGE SCALE GENOMIC DNA]</scope>
    <source>
        <strain evidence="4 5">Ac Nc2</strain>
    </source>
</reference>
<dbReference type="AlphaFoldDB" id="A0A024G4T2"/>
<dbReference type="InParanoid" id="A0A024G4T2"/>
<sequence length="836" mass="94676">MIWTPIATVCMGLSSIASFLVLLTICPFESLGLRKMGSTQVTRKCASSACCDRSCRRHRSGLRSIPRDASVTPKSHMPYKSHMTPKSHITPKSHVTPKSHITPKSHVVYKDFLVTPKSQMTQEDMFMTPTSHHKGRESNEAAMYTSPSYNYRVPHLGTTSDSSLPGSTLPSTIPINDSTGPTKRVSCVHWLFTILIFYTFVWCASRFTYFVWMWYNLSRNRYRLRSGSNLTMEDLDKLGTAGFLQLEGVQKTWILPLLILGDAFLFGLALSMFSLTYEISRLVRKGMDRGIRQERHQLKCYVVGIHIVLIPFVTTELSIAIYYHRYTKGLQLSLSVIYVLECFVVLYMLCMLAFLSWNGRKYENVHGRFIASPLYSRLKRLMYARSHRMMNPGCDLMSLYRRIVYMVCMTIFQVTVLIFKIKPHSREILFHYMGISLILGTLTGFLLAITIGCSQLCVLRLCWYFLSPALRAEYLARTTSAQARRQPLSSEAVAPIPVATTAITQSTVYQELGRALACPSEFRDFSTLPPQNPVFVYTDIESSSALWAVENGRIMHQATELHDGILRTLASCHRGYEVATVGDSFQIAFHTIQDAVEYCLSVQLGLLDTEWPRELHDLIPATKRERACSKLFIRGTRIFSGLRVRMAIHDANLCEGVLIRDVHAITGKIMYTGMSELIAKEMSELGSGGQILVSHRIYEWLIAHRACLNHRIVMEPIQDLSNAQLASGTGEVLLQLYQVVPAVLKARIQRFQSLSCPSILQLPSQRQLGRVSQEEQEGLVMHRFKRACLDAIQKRNSKASYTRRSVGVEEYVNVQTTRASEPESKAITVRSAETVR</sequence>
<evidence type="ECO:0000313" key="4">
    <source>
        <dbReference type="EMBL" id="CCI41558.1"/>
    </source>
</evidence>
<accession>A0A024G4T2</accession>
<gene>
    <name evidence="4" type="ORF">BN9_023420</name>
</gene>
<dbReference type="SUPFAM" id="SSF55073">
    <property type="entry name" value="Nucleotide cyclase"/>
    <property type="match status" value="1"/>
</dbReference>
<feature type="domain" description="Guanylate cyclase" evidence="3">
    <location>
        <begin position="534"/>
        <end position="683"/>
    </location>
</feature>
<keyword evidence="2" id="KW-0472">Membrane</keyword>
<feature type="transmembrane region" description="Helical" evidence="2">
    <location>
        <begin position="335"/>
        <end position="355"/>
    </location>
</feature>
<comment type="caution">
    <text evidence="4">The sequence shown here is derived from an EMBL/GenBank/DDBJ whole genome shotgun (WGS) entry which is preliminary data.</text>
</comment>